<accession>A0AAD9PTU7</accession>
<dbReference type="PANTHER" id="PTHR47399:SF1">
    <property type="entry name" value="TRANSMEMBRANE PROTEIN 121B"/>
    <property type="match status" value="1"/>
</dbReference>
<dbReference type="Proteomes" id="UP001249851">
    <property type="component" value="Unassembled WGS sequence"/>
</dbReference>
<dbReference type="AlphaFoldDB" id="A0AAD9PTU7"/>
<name>A0AAD9PTU7_ACRCE</name>
<reference evidence="4" key="2">
    <citation type="journal article" date="2023" name="Science">
        <title>Genomic signatures of disease resistance in endangered staghorn corals.</title>
        <authorList>
            <person name="Vollmer S.V."/>
            <person name="Selwyn J.D."/>
            <person name="Despard B.A."/>
            <person name="Roesel C.L."/>
        </authorList>
    </citation>
    <scope>NUCLEOTIDE SEQUENCE</scope>
    <source>
        <strain evidence="4">K2</strain>
    </source>
</reference>
<keyword evidence="5" id="KW-1185">Reference proteome</keyword>
<keyword evidence="3" id="KW-1133">Transmembrane helix</keyword>
<feature type="transmembrane region" description="Helical" evidence="3">
    <location>
        <begin position="212"/>
        <end position="234"/>
    </location>
</feature>
<evidence type="ECO:0000256" key="3">
    <source>
        <dbReference type="SAM" id="Phobius"/>
    </source>
</evidence>
<proteinExistence type="inferred from homology"/>
<evidence type="ECO:0000256" key="2">
    <source>
        <dbReference type="SAM" id="MobiDB-lite"/>
    </source>
</evidence>
<protein>
    <submittedName>
        <fullName evidence="4">Uncharacterized protein</fullName>
    </submittedName>
</protein>
<feature type="compositionally biased region" description="Acidic residues" evidence="2">
    <location>
        <begin position="328"/>
        <end position="338"/>
    </location>
</feature>
<gene>
    <name evidence="4" type="ORF">P5673_030888</name>
</gene>
<feature type="transmembrane region" description="Helical" evidence="3">
    <location>
        <begin position="46"/>
        <end position="62"/>
    </location>
</feature>
<feature type="transmembrane region" description="Helical" evidence="3">
    <location>
        <begin position="21"/>
        <end position="40"/>
    </location>
</feature>
<evidence type="ECO:0000313" key="4">
    <source>
        <dbReference type="EMBL" id="KAK2548844.1"/>
    </source>
</evidence>
<comment type="similarity">
    <text evidence="1">Belongs to the TMEM121 family.</text>
</comment>
<keyword evidence="3" id="KW-0812">Transmembrane</keyword>
<organism evidence="4 5">
    <name type="scientific">Acropora cervicornis</name>
    <name type="common">Staghorn coral</name>
    <dbReference type="NCBI Taxonomy" id="6130"/>
    <lineage>
        <taxon>Eukaryota</taxon>
        <taxon>Metazoa</taxon>
        <taxon>Cnidaria</taxon>
        <taxon>Anthozoa</taxon>
        <taxon>Hexacorallia</taxon>
        <taxon>Scleractinia</taxon>
        <taxon>Astrocoeniina</taxon>
        <taxon>Acroporidae</taxon>
        <taxon>Acropora</taxon>
    </lineage>
</organism>
<dbReference type="EMBL" id="JARQWQ010000137">
    <property type="protein sequence ID" value="KAK2548844.1"/>
    <property type="molecule type" value="Genomic_DNA"/>
</dbReference>
<dbReference type="InterPro" id="IPR026624">
    <property type="entry name" value="CECR6"/>
</dbReference>
<evidence type="ECO:0000256" key="1">
    <source>
        <dbReference type="ARBA" id="ARBA00007711"/>
    </source>
</evidence>
<feature type="compositionally biased region" description="Polar residues" evidence="2">
    <location>
        <begin position="302"/>
        <end position="312"/>
    </location>
</feature>
<feature type="transmembrane region" description="Helical" evidence="3">
    <location>
        <begin position="171"/>
        <end position="192"/>
    </location>
</feature>
<feature type="transmembrane region" description="Helical" evidence="3">
    <location>
        <begin position="74"/>
        <end position="92"/>
    </location>
</feature>
<dbReference type="PANTHER" id="PTHR47399">
    <property type="entry name" value="TRANSMEMBRANE PROTEIN 121B"/>
    <property type="match status" value="1"/>
</dbReference>
<evidence type="ECO:0000313" key="5">
    <source>
        <dbReference type="Proteomes" id="UP001249851"/>
    </source>
</evidence>
<dbReference type="Pfam" id="PF14997">
    <property type="entry name" value="CECR6_TMEM121"/>
    <property type="match status" value="1"/>
</dbReference>
<reference evidence="4" key="1">
    <citation type="journal article" date="2023" name="G3 (Bethesda)">
        <title>Whole genome assembly and annotation of the endangered Caribbean coral Acropora cervicornis.</title>
        <authorList>
            <person name="Selwyn J.D."/>
            <person name="Vollmer S.V."/>
        </authorList>
    </citation>
    <scope>NUCLEOTIDE SEQUENCE</scope>
    <source>
        <strain evidence="4">K2</strain>
    </source>
</reference>
<sequence length="344" mass="39583">MCKQNFQWQLSRPDLFKWMGRCVFIMVMLCQILLLNQYLVIYENNASFQAFTIAYIPAMLLWAKGQMNDRQREVASGVWFLYTLPLCIHSGWILGTLMKKINDKSPELDHGFVKYPLSATALVYLLLNAEDYEPRLYVKLDWGIIADILDIVNLLDAIVDPRKNAALPGEIHYCICAFTIMSIVILTFNFAIPVREALMKTDNRNPMQEKIFIIFILVQAMIINFPFLIIRLFLHYKFRSGASVFAFKNLLVIATNFTKVIRYVSCEEEEKPVASHGHTESNTEDCPSVVQSNHESSRMGDDTSSVASSTRRTNAKEEMRRSRLLNLQEEEEEEEGAEEIVVLN</sequence>
<feature type="region of interest" description="Disordered" evidence="2">
    <location>
        <begin position="273"/>
        <end position="344"/>
    </location>
</feature>
<dbReference type="InterPro" id="IPR032776">
    <property type="entry name" value="CECR6/TMEM121"/>
</dbReference>
<comment type="caution">
    <text evidence="4">The sequence shown here is derived from an EMBL/GenBank/DDBJ whole genome shotgun (WGS) entry which is preliminary data.</text>
</comment>
<keyword evidence="3" id="KW-0472">Membrane</keyword>